<feature type="transmembrane region" description="Helical" evidence="1">
    <location>
        <begin position="399"/>
        <end position="425"/>
    </location>
</feature>
<feature type="transmembrane region" description="Helical" evidence="1">
    <location>
        <begin position="61"/>
        <end position="78"/>
    </location>
</feature>
<dbReference type="OrthoDB" id="2781328at2"/>
<dbReference type="EMBL" id="CDGG01000001">
    <property type="protein sequence ID" value="CEI83310.1"/>
    <property type="molecule type" value="Genomic_DNA"/>
</dbReference>
<feature type="transmembrane region" description="Helical" evidence="1">
    <location>
        <begin position="531"/>
        <end position="552"/>
    </location>
</feature>
<feature type="transmembrane region" description="Helical" evidence="1">
    <location>
        <begin position="112"/>
        <end position="133"/>
    </location>
</feature>
<feature type="transmembrane region" description="Helical" evidence="1">
    <location>
        <begin position="240"/>
        <end position="262"/>
    </location>
</feature>
<sequence>MIKVLLKNQRRIFVNTLKSQNLKNYFAYLFVFAVLAVLLFFVSQAIWNIAGSVTEPILDGIFSFSLLMIIGMIILIGMPEVFKHLYSATDLEFLFTMPIKTRQIFIMKYMQSFIGAPLTVFLFLLVPLTAYGVASGANIIYYFVLVCMLFTAATIGLSIAYLLNLVVIQLIPARRANELMTAMTFLSGLFVYLIFMLPQISNNRSLSESLMAGLPVLPDWVPVSWGSDALIQAANGSMSFFLPMILLILFAGVLILLTTTLVEKGFRTGWVRLSEGSGKKKKRKPKKERAQGVSHPVIAIGKKEWFSIKRDMREWMTFLPLAFFIVFPVIGFFSGGIRLSDLRGFNDISWPIAQGFFLFIYALFNGQLAAAAIAREGLSAWILRTLPLSGRDIALGKLWISWLLPFIILTILECIVGVFLGWAWWQFIFGIVVKAGITIGISSIGIWIGTIGARFNPGNPQQRLTFGTSMFLLLLAYVYLAVLSIPYALMLVPGEAAPFVVDLGAESSGFFGFVFSLFGVLLTWKASNPVIVISLGLLLMFVLSIGLAWLFLYESAKRINRGVTIDIVSETSGKTLFKQKSGKSLY</sequence>
<evidence type="ECO:0000313" key="2">
    <source>
        <dbReference type="EMBL" id="CEI83310.1"/>
    </source>
</evidence>
<feature type="transmembrane region" description="Helical" evidence="1">
    <location>
        <begin position="431"/>
        <end position="452"/>
    </location>
</feature>
<feature type="transmembrane region" description="Helical" evidence="1">
    <location>
        <begin position="464"/>
        <end position="487"/>
    </location>
</feature>
<dbReference type="AlphaFoldDB" id="A0A0A1MDA9"/>
<feature type="transmembrane region" description="Helical" evidence="1">
    <location>
        <begin position="25"/>
        <end position="49"/>
    </location>
</feature>
<protein>
    <submittedName>
        <fullName evidence="2">Uncharacterized protein</fullName>
    </submittedName>
</protein>
<name>A0A0A1MDA9_9BACI</name>
<dbReference type="STRING" id="545501.BN997_03216"/>
<dbReference type="InterPro" id="IPR031599">
    <property type="entry name" value="ABC_tran_2"/>
</dbReference>
<dbReference type="RefSeq" id="WP_042533588.1">
    <property type="nucleotide sequence ID" value="NZ_CAXOIH010000016.1"/>
</dbReference>
<feature type="transmembrane region" description="Helical" evidence="1">
    <location>
        <begin position="356"/>
        <end position="378"/>
    </location>
</feature>
<organism evidence="2 3">
    <name type="scientific">Oceanobacillus oncorhynchi</name>
    <dbReference type="NCBI Taxonomy" id="545501"/>
    <lineage>
        <taxon>Bacteria</taxon>
        <taxon>Bacillati</taxon>
        <taxon>Bacillota</taxon>
        <taxon>Bacilli</taxon>
        <taxon>Bacillales</taxon>
        <taxon>Bacillaceae</taxon>
        <taxon>Oceanobacillus</taxon>
    </lineage>
</organism>
<accession>A0A0A1MDA9</accession>
<keyword evidence="1" id="KW-0812">Transmembrane</keyword>
<feature type="transmembrane region" description="Helical" evidence="1">
    <location>
        <begin position="315"/>
        <end position="336"/>
    </location>
</feature>
<dbReference type="Pfam" id="PF16949">
    <property type="entry name" value="ABC_tran_2"/>
    <property type="match status" value="1"/>
</dbReference>
<keyword evidence="1" id="KW-0472">Membrane</keyword>
<feature type="transmembrane region" description="Helical" evidence="1">
    <location>
        <begin position="179"/>
        <end position="200"/>
    </location>
</feature>
<keyword evidence="1" id="KW-1133">Transmembrane helix</keyword>
<feature type="transmembrane region" description="Helical" evidence="1">
    <location>
        <begin position="139"/>
        <end position="167"/>
    </location>
</feature>
<dbReference type="Proteomes" id="UP000040453">
    <property type="component" value="Unassembled WGS sequence"/>
</dbReference>
<evidence type="ECO:0000313" key="3">
    <source>
        <dbReference type="Proteomes" id="UP000040453"/>
    </source>
</evidence>
<keyword evidence="3" id="KW-1185">Reference proteome</keyword>
<evidence type="ECO:0000256" key="1">
    <source>
        <dbReference type="SAM" id="Phobius"/>
    </source>
</evidence>
<proteinExistence type="predicted"/>
<feature type="transmembrane region" description="Helical" evidence="1">
    <location>
        <begin position="507"/>
        <end position="524"/>
    </location>
</feature>
<gene>
    <name evidence="2" type="ORF">BN997_03216</name>
</gene>
<reference evidence="2 3" key="1">
    <citation type="submission" date="2014-11" db="EMBL/GenBank/DDBJ databases">
        <authorList>
            <person name="Urmite Genomes Urmite Genomes"/>
        </authorList>
    </citation>
    <scope>NUCLEOTIDE SEQUENCE [LARGE SCALE GENOMIC DNA]</scope>
    <source>
        <strain evidence="2 3">Oc5</strain>
    </source>
</reference>